<dbReference type="Gene3D" id="2.40.37.10">
    <property type="entry name" value="Lyase, Ornithine Decarboxylase, Chain A, domain 1"/>
    <property type="match status" value="1"/>
</dbReference>
<dbReference type="InterPro" id="IPR022644">
    <property type="entry name" value="De-COase2_N"/>
</dbReference>
<keyword evidence="2 3" id="KW-0663">Pyridoxal phosphate</keyword>
<dbReference type="PANTHER" id="PTHR43727:SF2">
    <property type="entry name" value="GROUP IV DECARBOXYLASE"/>
    <property type="match status" value="1"/>
</dbReference>
<dbReference type="AlphaFoldDB" id="Q7TTP9"/>
<dbReference type="PANTHER" id="PTHR43727">
    <property type="entry name" value="DIAMINOPIMELATE DECARBOXYLASE"/>
    <property type="match status" value="1"/>
</dbReference>
<dbReference type="PROSITE" id="PS00879">
    <property type="entry name" value="ODR_DC_2_2"/>
    <property type="match status" value="1"/>
</dbReference>
<dbReference type="SUPFAM" id="SSF50621">
    <property type="entry name" value="Alanine racemase C-terminal domain-like"/>
    <property type="match status" value="1"/>
</dbReference>
<dbReference type="EC" id="4.1.1.20" evidence="5"/>
<evidence type="ECO:0000256" key="1">
    <source>
        <dbReference type="ARBA" id="ARBA00001933"/>
    </source>
</evidence>
<dbReference type="GO" id="GO:0008836">
    <property type="term" value="F:diaminopimelate decarboxylase activity"/>
    <property type="evidence" value="ECO:0000318"/>
    <property type="project" value="GO_Central"/>
</dbReference>
<dbReference type="GO" id="GO:0009089">
    <property type="term" value="P:lysine biosynthetic process via diaminopimelate"/>
    <property type="evidence" value="ECO:0000318"/>
    <property type="project" value="GO_Central"/>
</dbReference>
<keyword evidence="5" id="KW-0456">Lyase</keyword>
<dbReference type="InterPro" id="IPR022657">
    <property type="entry name" value="De-COase2_CS"/>
</dbReference>
<evidence type="ECO:0000256" key="2">
    <source>
        <dbReference type="ARBA" id="ARBA00022898"/>
    </source>
</evidence>
<name>Q7TTP9_RHOBA</name>
<gene>
    <name evidence="5" type="primary">lysA</name>
    <name evidence="5" type="ordered locus">RB1538</name>
</gene>
<dbReference type="InterPro" id="IPR009006">
    <property type="entry name" value="Ala_racemase/Decarboxylase_C"/>
</dbReference>
<protein>
    <submittedName>
        <fullName evidence="5">Hypothetical 49.9 kDa protein Y4YA-putative diaminopimelate decarboxylase</fullName>
        <ecNumber evidence="5">4.1.1.20</ecNumber>
    </submittedName>
</protein>
<evidence type="ECO:0000259" key="4">
    <source>
        <dbReference type="Pfam" id="PF02784"/>
    </source>
</evidence>
<evidence type="ECO:0000313" key="5">
    <source>
        <dbReference type="EMBL" id="CAD72149.1"/>
    </source>
</evidence>
<dbReference type="Proteomes" id="UP000001025">
    <property type="component" value="Chromosome"/>
</dbReference>
<dbReference type="Gene3D" id="3.20.20.10">
    <property type="entry name" value="Alanine racemase"/>
    <property type="match status" value="1"/>
</dbReference>
<organism evidence="5 6">
    <name type="scientific">Rhodopirellula baltica (strain DSM 10527 / NCIMB 13988 / SH1)</name>
    <dbReference type="NCBI Taxonomy" id="243090"/>
    <lineage>
        <taxon>Bacteria</taxon>
        <taxon>Pseudomonadati</taxon>
        <taxon>Planctomycetota</taxon>
        <taxon>Planctomycetia</taxon>
        <taxon>Pirellulales</taxon>
        <taxon>Pirellulaceae</taxon>
        <taxon>Rhodopirellula</taxon>
    </lineage>
</organism>
<dbReference type="SUPFAM" id="SSF51419">
    <property type="entry name" value="PLP-binding barrel"/>
    <property type="match status" value="1"/>
</dbReference>
<dbReference type="PRINTS" id="PR01179">
    <property type="entry name" value="ODADCRBXLASE"/>
</dbReference>
<dbReference type="OrthoDB" id="9802241at2"/>
<dbReference type="KEGG" id="rba:RB1538"/>
<sequence length="489" mass="55195">MNHSPLPCRPETSHPVSATDHAVQLRSRCRGCIPLDAVWSPWMTELAADSDRVKQLIEFHGSPVNVLSTDPMRSNIKDLQNVASQASVPLQIHFARKANKCAEFVRTGLMESIGFDVASEFEKQQTLDELYRLPQHPFDSPIVCTAAVKPVSLIRSCVLSNIVLVIDNEDELTTLRETLAHLGSTAPKARIAFRLQHCSAKFPDLPSRFGMPANELTLLARSLCDEPRIQVVGIHFHVHRSDEQFSPSFTKALIDDALDVVDRVREIGHAVAWLDIGGGFPVNYLCHQKHWQRFLKEAHTFTESSGRFEANRKLTWNQRPLKDIDPTWQPMNAADWLRAVLTSSLAYEINRRELILKCEPGRALLDGCGLTIAEVLFVKRDQNQNHLIGLMMNSSQCRTTRDDFLVDPIVISASNESAKPTNQTDHAEIEGYFVGGYCTESEYLMQRRFRFPRGISRGDFVLIPNTAAYQMHFAESRAHQMPLAENVFL</sequence>
<dbReference type="InterPro" id="IPR000183">
    <property type="entry name" value="Orn/DAP/Arg_de-COase"/>
</dbReference>
<reference evidence="5 6" key="1">
    <citation type="journal article" date="2003" name="Proc. Natl. Acad. Sci. U.S.A.">
        <title>Complete genome sequence of the marine planctomycete Pirellula sp. strain 1.</title>
        <authorList>
            <person name="Gloeckner F.O."/>
            <person name="Kube M."/>
            <person name="Bauer M."/>
            <person name="Teeling H."/>
            <person name="Lombardot T."/>
            <person name="Ludwig W."/>
            <person name="Gade D."/>
            <person name="Beck A."/>
            <person name="Borzym K."/>
            <person name="Heitmann K."/>
            <person name="Rabus R."/>
            <person name="Schlesner H."/>
            <person name="Amann R."/>
            <person name="Reinhardt R."/>
        </authorList>
    </citation>
    <scope>NUCLEOTIDE SEQUENCE [LARGE SCALE GENOMIC DNA]</scope>
    <source>
        <strain evidence="6">DSM 10527 / NCIMB 13988 / SH1</strain>
    </source>
</reference>
<dbReference type="EnsemblBacteria" id="CAD72149">
    <property type="protein sequence ID" value="CAD72149"/>
    <property type="gene ID" value="RB1538"/>
</dbReference>
<dbReference type="InParanoid" id="Q7TTP9"/>
<feature type="modified residue" description="N6-(pyridoxal phosphate)lysine" evidence="3">
    <location>
        <position position="97"/>
    </location>
</feature>
<evidence type="ECO:0000256" key="3">
    <source>
        <dbReference type="PIRSR" id="PIRSR600183-50"/>
    </source>
</evidence>
<evidence type="ECO:0000313" key="6">
    <source>
        <dbReference type="Proteomes" id="UP000001025"/>
    </source>
</evidence>
<dbReference type="CDD" id="cd06842">
    <property type="entry name" value="PLPDE_III_Y4yA_like"/>
    <property type="match status" value="1"/>
</dbReference>
<dbReference type="Pfam" id="PF02784">
    <property type="entry name" value="Orn_Arg_deC_N"/>
    <property type="match status" value="1"/>
</dbReference>
<feature type="active site" description="Proton donor" evidence="3">
    <location>
        <position position="438"/>
    </location>
</feature>
<feature type="domain" description="Orn/DAP/Arg decarboxylase 2 N-terminal" evidence="4">
    <location>
        <begin position="78"/>
        <end position="288"/>
    </location>
</feature>
<dbReference type="eggNOG" id="COG0019">
    <property type="taxonomic scope" value="Bacteria"/>
</dbReference>
<dbReference type="EMBL" id="BX294135">
    <property type="protein sequence ID" value="CAD72149.1"/>
    <property type="molecule type" value="Genomic_DNA"/>
</dbReference>
<accession>Q7TTP9</accession>
<dbReference type="HOGENOM" id="CLU_042407_0_0_0"/>
<dbReference type="InterPro" id="IPR029066">
    <property type="entry name" value="PLP-binding_barrel"/>
</dbReference>
<proteinExistence type="predicted"/>
<comment type="cofactor">
    <cofactor evidence="1 3">
        <name>pyridoxal 5'-phosphate</name>
        <dbReference type="ChEBI" id="CHEBI:597326"/>
    </cofactor>
</comment>
<dbReference type="InterPro" id="IPR042152">
    <property type="entry name" value="Y4yA-like"/>
</dbReference>
<dbReference type="PATRIC" id="fig|243090.15.peg.723"/>
<dbReference type="STRING" id="243090.RB1538"/>
<keyword evidence="6" id="KW-1185">Reference proteome</keyword>